<evidence type="ECO:0000259" key="4">
    <source>
        <dbReference type="Pfam" id="PF05057"/>
    </source>
</evidence>
<dbReference type="GO" id="GO:0016042">
    <property type="term" value="P:lipid catabolic process"/>
    <property type="evidence" value="ECO:0007669"/>
    <property type="project" value="UniProtKB-KW"/>
</dbReference>
<dbReference type="AlphaFoldDB" id="A0A1Y2F095"/>
<dbReference type="GO" id="GO:0004622">
    <property type="term" value="F:phosphatidylcholine lysophospholipase activity"/>
    <property type="evidence" value="ECO:0007669"/>
    <property type="project" value="TreeGrafter"/>
</dbReference>
<evidence type="ECO:0000313" key="5">
    <source>
        <dbReference type="EMBL" id="ORY76395.1"/>
    </source>
</evidence>
<keyword evidence="2" id="KW-0442">Lipid degradation</keyword>
<gene>
    <name evidence="5" type="ORF">BCR37DRAFT_383537</name>
</gene>
<dbReference type="PANTHER" id="PTHR12482">
    <property type="entry name" value="LIPASE ROG1-RELATED-RELATED"/>
    <property type="match status" value="1"/>
</dbReference>
<organism evidence="5 6">
    <name type="scientific">Protomyces lactucae-debilis</name>
    <dbReference type="NCBI Taxonomy" id="2754530"/>
    <lineage>
        <taxon>Eukaryota</taxon>
        <taxon>Fungi</taxon>
        <taxon>Dikarya</taxon>
        <taxon>Ascomycota</taxon>
        <taxon>Taphrinomycotina</taxon>
        <taxon>Taphrinomycetes</taxon>
        <taxon>Taphrinales</taxon>
        <taxon>Protomycetaceae</taxon>
        <taxon>Protomyces</taxon>
    </lineage>
</organism>
<dbReference type="InterPro" id="IPR029058">
    <property type="entry name" value="AB_hydrolase_fold"/>
</dbReference>
<comment type="similarity">
    <text evidence="1">Belongs to the putative lipase ROG1 family.</text>
</comment>
<dbReference type="OMA" id="FCTPHVG"/>
<reference evidence="5 6" key="1">
    <citation type="submission" date="2016-07" db="EMBL/GenBank/DDBJ databases">
        <title>Pervasive Adenine N6-methylation of Active Genes in Fungi.</title>
        <authorList>
            <consortium name="DOE Joint Genome Institute"/>
            <person name="Mondo S.J."/>
            <person name="Dannebaum R.O."/>
            <person name="Kuo R.C."/>
            <person name="Labutti K."/>
            <person name="Haridas S."/>
            <person name="Kuo A."/>
            <person name="Salamov A."/>
            <person name="Ahrendt S.R."/>
            <person name="Lipzen A."/>
            <person name="Sullivan W."/>
            <person name="Andreopoulos W.B."/>
            <person name="Clum A."/>
            <person name="Lindquist E."/>
            <person name="Daum C."/>
            <person name="Ramamoorthy G.K."/>
            <person name="Gryganskyi A."/>
            <person name="Culley D."/>
            <person name="Magnuson J.K."/>
            <person name="James T.Y."/>
            <person name="O'Malley M.A."/>
            <person name="Stajich J.E."/>
            <person name="Spatafora J.W."/>
            <person name="Visel A."/>
            <person name="Grigoriev I.V."/>
        </authorList>
    </citation>
    <scope>NUCLEOTIDE SEQUENCE [LARGE SCALE GENOMIC DNA]</scope>
    <source>
        <strain evidence="5 6">12-1054</strain>
    </source>
</reference>
<dbReference type="OrthoDB" id="273452at2759"/>
<feature type="transmembrane region" description="Helical" evidence="3">
    <location>
        <begin position="274"/>
        <end position="300"/>
    </location>
</feature>
<name>A0A1Y2F095_PROLT</name>
<comment type="caution">
    <text evidence="5">The sequence shown here is derived from an EMBL/GenBank/DDBJ whole genome shotgun (WGS) entry which is preliminary data.</text>
</comment>
<keyword evidence="3" id="KW-1133">Transmembrane helix</keyword>
<dbReference type="Pfam" id="PF05057">
    <property type="entry name" value="DUF676"/>
    <property type="match status" value="1"/>
</dbReference>
<dbReference type="InterPro" id="IPR007751">
    <property type="entry name" value="DUF676_lipase-like"/>
</dbReference>
<protein>
    <submittedName>
        <fullName evidence="5">Putative serine esterase-domain-containing protein</fullName>
    </submittedName>
</protein>
<dbReference type="PANTHER" id="PTHR12482:SF65">
    <property type="entry name" value="ESTERASE, PUTATIVE (AFU_ORTHOLOGUE AFUA_3G12320)-RELATED"/>
    <property type="match status" value="1"/>
</dbReference>
<keyword evidence="6" id="KW-1185">Reference proteome</keyword>
<accession>A0A1Y2F095</accession>
<dbReference type="EMBL" id="MCFI01000023">
    <property type="protein sequence ID" value="ORY76395.1"/>
    <property type="molecule type" value="Genomic_DNA"/>
</dbReference>
<dbReference type="RefSeq" id="XP_040722658.1">
    <property type="nucleotide sequence ID" value="XM_040870077.1"/>
</dbReference>
<evidence type="ECO:0000256" key="1">
    <source>
        <dbReference type="ARBA" id="ARBA00007920"/>
    </source>
</evidence>
<keyword evidence="3" id="KW-0472">Membrane</keyword>
<keyword evidence="3" id="KW-0812">Transmembrane</keyword>
<dbReference type="GO" id="GO:0005811">
    <property type="term" value="C:lipid droplet"/>
    <property type="evidence" value="ECO:0007669"/>
    <property type="project" value="TreeGrafter"/>
</dbReference>
<keyword evidence="2" id="KW-0443">Lipid metabolism</keyword>
<feature type="domain" description="DUF676" evidence="4">
    <location>
        <begin position="3"/>
        <end position="216"/>
    </location>
</feature>
<dbReference type="SUPFAM" id="SSF53474">
    <property type="entry name" value="alpha/beta-Hydrolases"/>
    <property type="match status" value="1"/>
</dbReference>
<sequence length="427" mass="48437">MSDHLFVLVHGLWGKPGHLWCIKESLQERHPACRILVSDVNEGNRTYDGVDTCGERIATEIMDFIKAADAEEEETLVSASSSSTLRNSKIRYISIVGYSLGGLAARYAIGVLQDRGVFEEVTPVSFTTFATPHVGCSPTEKGFFSWMAMTFGPRALSMTGAHLFLSDDYYTDEDTKLPLLQVMADERSVFHKGLKRFRQRQAYANIQFDRSVPYWTAAFSERDPYRDLGKVQLQHDEAYDNVMLDPRDPVQPLGKVQRPFNEKDQSAGLGPRDYVLRVTLFTLFPLMITVFMVNAVVLTFKSQNRITLHRQGSEGSHTEGRTRLLAGVAQNIVEEVFDNAPEEEQSTVPARTDESGMDWVAPLALTQTQRDIIGNLSKMEWEKYQVHIHKTQHTHAAIICRMKDTPRVEEGKVVMRHWLDHLQMPSK</sequence>
<proteinExistence type="inferred from homology"/>
<dbReference type="InterPro" id="IPR044294">
    <property type="entry name" value="Lipase-like"/>
</dbReference>
<evidence type="ECO:0000256" key="2">
    <source>
        <dbReference type="ARBA" id="ARBA00022963"/>
    </source>
</evidence>
<dbReference type="GO" id="GO:0047372">
    <property type="term" value="F:monoacylglycerol lipase activity"/>
    <property type="evidence" value="ECO:0007669"/>
    <property type="project" value="TreeGrafter"/>
</dbReference>
<evidence type="ECO:0000256" key="3">
    <source>
        <dbReference type="SAM" id="Phobius"/>
    </source>
</evidence>
<dbReference type="Proteomes" id="UP000193685">
    <property type="component" value="Unassembled WGS sequence"/>
</dbReference>
<dbReference type="GeneID" id="63786676"/>
<evidence type="ECO:0000313" key="6">
    <source>
        <dbReference type="Proteomes" id="UP000193685"/>
    </source>
</evidence>
<dbReference type="Gene3D" id="3.40.50.1820">
    <property type="entry name" value="alpha/beta hydrolase"/>
    <property type="match status" value="1"/>
</dbReference>